<organism evidence="2 3">
    <name type="scientific">Gordonia cholesterolivorans</name>
    <dbReference type="NCBI Taxonomy" id="559625"/>
    <lineage>
        <taxon>Bacteria</taxon>
        <taxon>Bacillati</taxon>
        <taxon>Actinomycetota</taxon>
        <taxon>Actinomycetes</taxon>
        <taxon>Mycobacteriales</taxon>
        <taxon>Gordoniaceae</taxon>
        <taxon>Gordonia</taxon>
    </lineage>
</organism>
<dbReference type="RefSeq" id="WP_346075605.1">
    <property type="nucleotide sequence ID" value="NZ_BAAARB010000005.1"/>
</dbReference>
<keyword evidence="1" id="KW-0812">Transmembrane</keyword>
<dbReference type="EMBL" id="BAAARB010000005">
    <property type="protein sequence ID" value="GAA2375904.1"/>
    <property type="molecule type" value="Genomic_DNA"/>
</dbReference>
<evidence type="ECO:0000256" key="1">
    <source>
        <dbReference type="SAM" id="Phobius"/>
    </source>
</evidence>
<proteinExistence type="predicted"/>
<feature type="transmembrane region" description="Helical" evidence="1">
    <location>
        <begin position="34"/>
        <end position="52"/>
    </location>
</feature>
<evidence type="ECO:0000313" key="3">
    <source>
        <dbReference type="Proteomes" id="UP001501170"/>
    </source>
</evidence>
<reference evidence="3" key="1">
    <citation type="journal article" date="2019" name="Int. J. Syst. Evol. Microbiol.">
        <title>The Global Catalogue of Microorganisms (GCM) 10K type strain sequencing project: providing services to taxonomists for standard genome sequencing and annotation.</title>
        <authorList>
            <consortium name="The Broad Institute Genomics Platform"/>
            <consortium name="The Broad Institute Genome Sequencing Center for Infectious Disease"/>
            <person name="Wu L."/>
            <person name="Ma J."/>
        </authorList>
    </citation>
    <scope>NUCLEOTIDE SEQUENCE [LARGE SCALE GENOMIC DNA]</scope>
    <source>
        <strain evidence="3">JCM 16227</strain>
    </source>
</reference>
<dbReference type="Proteomes" id="UP001501170">
    <property type="component" value="Unassembled WGS sequence"/>
</dbReference>
<keyword evidence="1" id="KW-1133">Transmembrane helix</keyword>
<keyword evidence="3" id="KW-1185">Reference proteome</keyword>
<accession>A0ABP5UCK2</accession>
<gene>
    <name evidence="2" type="ORF">GCM10009855_14000</name>
</gene>
<sequence>MTGPALGAAIAVALLASIAVIALGITQGGPWRIAGGVVTGVLIAAIAIPAVVNNDKKKEKTQ</sequence>
<keyword evidence="1" id="KW-0472">Membrane</keyword>
<evidence type="ECO:0000313" key="2">
    <source>
        <dbReference type="EMBL" id="GAA2375904.1"/>
    </source>
</evidence>
<comment type="caution">
    <text evidence="2">The sequence shown here is derived from an EMBL/GenBank/DDBJ whole genome shotgun (WGS) entry which is preliminary data.</text>
</comment>
<protein>
    <submittedName>
        <fullName evidence="2">Uncharacterized protein</fullName>
    </submittedName>
</protein>
<name>A0ABP5UCK2_9ACTN</name>